<proteinExistence type="predicted"/>
<feature type="compositionally biased region" description="Acidic residues" evidence="1">
    <location>
        <begin position="261"/>
        <end position="278"/>
    </location>
</feature>
<keyword evidence="5" id="KW-1185">Reference proteome</keyword>
<organism evidence="6">
    <name type="scientific">Hymenolepis diminuta</name>
    <name type="common">Rat tapeworm</name>
    <dbReference type="NCBI Taxonomy" id="6216"/>
    <lineage>
        <taxon>Eukaryota</taxon>
        <taxon>Metazoa</taxon>
        <taxon>Spiralia</taxon>
        <taxon>Lophotrochozoa</taxon>
        <taxon>Platyhelminthes</taxon>
        <taxon>Cestoda</taxon>
        <taxon>Eucestoda</taxon>
        <taxon>Cyclophyllidea</taxon>
        <taxon>Hymenolepididae</taxon>
        <taxon>Hymenolepis</taxon>
    </lineage>
</organism>
<sequence length="358" mass="40661">MDLQNDSDLAFLDVLLVNAEKYNQVFVQKTKPSWINNILSRLARSPVHFNKMFEILVDMVVSERHPDWAKRALQWLTRIFDNSETAEMAKQCTSSMHRFVSYCSEMNGIESLVNSALKYINYERKDKIRRRRRGGIIVVDTKYLFIDDPQLNFGAFKKRPKKEEESGIEGSADDIDNEDVSDDVMSELSVEDDDGASVSEDENASEISEDDGVFDVDRNSLSSFTESQNSTSFPQPRTARVKHVDFEHDSDSDAQIGTDENVSENEESEEEVEGDDMFNTDQPLPSSSEYESEEDPEEEGESSDEDDDDSGDDSDSEVASTGQEMVEEEEQQQQQNSTSTGEKSKVTLRRSARIMKLH</sequence>
<feature type="region of interest" description="Disordered" evidence="1">
    <location>
        <begin position="159"/>
        <end position="358"/>
    </location>
</feature>
<gene>
    <name evidence="2" type="ORF">HDID_LOCUS1505</name>
    <name evidence="3" type="ORF">WMSIL1_LOCUS7922</name>
</gene>
<feature type="compositionally biased region" description="Basic residues" evidence="1">
    <location>
        <begin position="346"/>
        <end position="358"/>
    </location>
</feature>
<evidence type="ECO:0000313" key="4">
    <source>
        <dbReference type="Proteomes" id="UP000274504"/>
    </source>
</evidence>
<reference evidence="2 4" key="2">
    <citation type="submission" date="2018-11" db="EMBL/GenBank/DDBJ databases">
        <authorList>
            <consortium name="Pathogen Informatics"/>
        </authorList>
    </citation>
    <scope>NUCLEOTIDE SEQUENCE [LARGE SCALE GENOMIC DNA]</scope>
</reference>
<name>A0A0R3SAU0_HYMDI</name>
<evidence type="ECO:0000313" key="6">
    <source>
        <dbReference type="WBParaSite" id="HDID_0000150401-mRNA-1"/>
    </source>
</evidence>
<evidence type="ECO:0000313" key="5">
    <source>
        <dbReference type="Proteomes" id="UP000321570"/>
    </source>
</evidence>
<dbReference type="Proteomes" id="UP000274504">
    <property type="component" value="Unassembled WGS sequence"/>
</dbReference>
<dbReference type="OrthoDB" id="6286491at2759"/>
<protein>
    <submittedName>
        <fullName evidence="6">Utp13 domain-containing protein</fullName>
    </submittedName>
</protein>
<reference evidence="3 5" key="3">
    <citation type="submission" date="2019-07" db="EMBL/GenBank/DDBJ databases">
        <authorList>
            <person name="Jastrzebski P J."/>
            <person name="Paukszto L."/>
            <person name="Jastrzebski P J."/>
        </authorList>
    </citation>
    <scope>NUCLEOTIDE SEQUENCE [LARGE SCALE GENOMIC DNA]</scope>
    <source>
        <strain evidence="3 5">WMS-il1</strain>
    </source>
</reference>
<dbReference type="Proteomes" id="UP000321570">
    <property type="component" value="Unassembled WGS sequence"/>
</dbReference>
<dbReference type="EMBL" id="UYSG01000281">
    <property type="protein sequence ID" value="VDL18966.1"/>
    <property type="molecule type" value="Genomic_DNA"/>
</dbReference>
<evidence type="ECO:0000256" key="1">
    <source>
        <dbReference type="SAM" id="MobiDB-lite"/>
    </source>
</evidence>
<accession>A0A0R3SAU0</accession>
<evidence type="ECO:0000313" key="3">
    <source>
        <dbReference type="EMBL" id="VUZ48534.1"/>
    </source>
</evidence>
<feature type="compositionally biased region" description="Acidic residues" evidence="1">
    <location>
        <begin position="290"/>
        <end position="316"/>
    </location>
</feature>
<reference evidence="6" key="1">
    <citation type="submission" date="2017-02" db="UniProtKB">
        <authorList>
            <consortium name="WormBaseParasite"/>
        </authorList>
    </citation>
    <scope>IDENTIFICATION</scope>
</reference>
<dbReference type="WBParaSite" id="HDID_0000150401-mRNA-1">
    <property type="protein sequence ID" value="HDID_0000150401-mRNA-1"/>
    <property type="gene ID" value="HDID_0000150401"/>
</dbReference>
<feature type="compositionally biased region" description="Acidic residues" evidence="1">
    <location>
        <begin position="171"/>
        <end position="214"/>
    </location>
</feature>
<dbReference type="AlphaFoldDB" id="A0A0R3SAU0"/>
<feature type="compositionally biased region" description="Basic and acidic residues" evidence="1">
    <location>
        <begin position="242"/>
        <end position="251"/>
    </location>
</feature>
<evidence type="ECO:0000313" key="2">
    <source>
        <dbReference type="EMBL" id="VDL18966.1"/>
    </source>
</evidence>
<dbReference type="EMBL" id="CABIJS010000299">
    <property type="protein sequence ID" value="VUZ48534.1"/>
    <property type="molecule type" value="Genomic_DNA"/>
</dbReference>
<feature type="compositionally biased region" description="Polar residues" evidence="1">
    <location>
        <begin position="219"/>
        <end position="235"/>
    </location>
</feature>